<proteinExistence type="predicted"/>
<accession>A0A9Q1IUG7</accession>
<evidence type="ECO:0000313" key="4">
    <source>
        <dbReference type="Proteomes" id="UP001152622"/>
    </source>
</evidence>
<dbReference type="AlphaFoldDB" id="A0A9Q1IUG7"/>
<comment type="caution">
    <text evidence="3">The sequence shown here is derived from an EMBL/GenBank/DDBJ whole genome shotgun (WGS) entry which is preliminary data.</text>
</comment>
<feature type="transmembrane region" description="Helical" evidence="2">
    <location>
        <begin position="134"/>
        <end position="158"/>
    </location>
</feature>
<evidence type="ECO:0000313" key="3">
    <source>
        <dbReference type="EMBL" id="KAJ8352751.1"/>
    </source>
</evidence>
<dbReference type="EMBL" id="JAINUF010000008">
    <property type="protein sequence ID" value="KAJ8352751.1"/>
    <property type="molecule type" value="Genomic_DNA"/>
</dbReference>
<feature type="compositionally biased region" description="Basic and acidic residues" evidence="1">
    <location>
        <begin position="202"/>
        <end position="216"/>
    </location>
</feature>
<sequence length="216" mass="24128">MILVLPLVFSLVDAFQVTQPEKRAVNHDGSVTIACRLWNADPDWTMEAKLKFPNKSVACNGVPGVLQDCFWRTDGRNCVLFTFFNPEPRDDELYVCEFCRTSPVPARSVRGKGTQLISETTLRCSETQCPDPSALNWLLIGLVIFFSCTSLTATVAYLHLRKLKSKELSGSLTYMPMQRKTGDPESNSEYMKMGRVRSGARSSERGNGRKAGEVYG</sequence>
<evidence type="ECO:0000256" key="2">
    <source>
        <dbReference type="SAM" id="Phobius"/>
    </source>
</evidence>
<keyword evidence="2" id="KW-0812">Transmembrane</keyword>
<keyword evidence="4" id="KW-1185">Reference proteome</keyword>
<protein>
    <submittedName>
        <fullName evidence="3">Uncharacterized protein</fullName>
    </submittedName>
</protein>
<organism evidence="3 4">
    <name type="scientific">Synaphobranchus kaupii</name>
    <name type="common">Kaup's arrowtooth eel</name>
    <dbReference type="NCBI Taxonomy" id="118154"/>
    <lineage>
        <taxon>Eukaryota</taxon>
        <taxon>Metazoa</taxon>
        <taxon>Chordata</taxon>
        <taxon>Craniata</taxon>
        <taxon>Vertebrata</taxon>
        <taxon>Euteleostomi</taxon>
        <taxon>Actinopterygii</taxon>
        <taxon>Neopterygii</taxon>
        <taxon>Teleostei</taxon>
        <taxon>Anguilliformes</taxon>
        <taxon>Synaphobranchidae</taxon>
        <taxon>Synaphobranchus</taxon>
    </lineage>
</organism>
<evidence type="ECO:0000256" key="1">
    <source>
        <dbReference type="SAM" id="MobiDB-lite"/>
    </source>
</evidence>
<gene>
    <name evidence="3" type="ORF">SKAU_G00242270</name>
</gene>
<reference evidence="3" key="1">
    <citation type="journal article" date="2023" name="Science">
        <title>Genome structures resolve the early diversification of teleost fishes.</title>
        <authorList>
            <person name="Parey E."/>
            <person name="Louis A."/>
            <person name="Montfort J."/>
            <person name="Bouchez O."/>
            <person name="Roques C."/>
            <person name="Iampietro C."/>
            <person name="Lluch J."/>
            <person name="Castinel A."/>
            <person name="Donnadieu C."/>
            <person name="Desvignes T."/>
            <person name="Floi Bucao C."/>
            <person name="Jouanno E."/>
            <person name="Wen M."/>
            <person name="Mejri S."/>
            <person name="Dirks R."/>
            <person name="Jansen H."/>
            <person name="Henkel C."/>
            <person name="Chen W.J."/>
            <person name="Zahm M."/>
            <person name="Cabau C."/>
            <person name="Klopp C."/>
            <person name="Thompson A.W."/>
            <person name="Robinson-Rechavi M."/>
            <person name="Braasch I."/>
            <person name="Lecointre G."/>
            <person name="Bobe J."/>
            <person name="Postlethwait J.H."/>
            <person name="Berthelot C."/>
            <person name="Roest Crollius H."/>
            <person name="Guiguen Y."/>
        </authorList>
    </citation>
    <scope>NUCLEOTIDE SEQUENCE</scope>
    <source>
        <strain evidence="3">WJC10195</strain>
    </source>
</reference>
<keyword evidence="2" id="KW-0472">Membrane</keyword>
<feature type="region of interest" description="Disordered" evidence="1">
    <location>
        <begin position="176"/>
        <end position="216"/>
    </location>
</feature>
<dbReference type="Proteomes" id="UP001152622">
    <property type="component" value="Chromosome 8"/>
</dbReference>
<keyword evidence="2" id="KW-1133">Transmembrane helix</keyword>
<name>A0A9Q1IUG7_SYNKA</name>
<dbReference type="OrthoDB" id="8439679at2759"/>